<dbReference type="EMBL" id="JAHLFW010000063">
    <property type="protein sequence ID" value="MBU3838047.1"/>
    <property type="molecule type" value="Genomic_DNA"/>
</dbReference>
<protein>
    <submittedName>
        <fullName evidence="1">Uncharacterized protein</fullName>
    </submittedName>
</protein>
<proteinExistence type="predicted"/>
<accession>A0A948WVM6</accession>
<gene>
    <name evidence="1" type="ORF">H9777_06990</name>
</gene>
<sequence length="576" mass="67356">MTQLFIDGQEVILPEQFELELITENPYFTRNGEYTYDIDIDLRVPQNRQIYKNIQRSDVTTKINNRTAVITAGAFELIRGIEVVLSVDNYTAKIQIVAGNSQLNYNGEQRIREIEIDSVNFSDDEAVNSLYGTSKTYHAVYTPVVAYKTYYNNYVNGLDLKNKVPVFNHSTNMIPQYYLLYILENIIEKLGFVKGRDYIEDYFWQRVFIVNTRPELKPQEILPDWTVNEFFDEIEKYLHCIIVVDKFTGIYNIYKRSSYFDFSSTIYIDDVLDDNIEKVYDPDVDYAYNYDAVSYDFPSKDIYRYFRLDENVKPLSTVVNVSSSENVDPANYQTYYDNPYLIHSDKYGIDYAMVKLVNYDTTQQEYLTLRVVNRFADGGNNDIENKTTFKIVPADIGRAEIWNYDGMDATCPAVKSITEINQSDEKIGITDLINGNAKIESYVPDRIYIGIYYGMQKVTVMKDAVYQLSEDVFPCSYVDHYFIDEFNPREDTMPTHVNMNYTLSFSGDTGLLSYYQDDKKIDTTIEYSFKFITNKTYDLRQIFVIRNKKYFCKEIRYTITPKGLDKVAEGVFYLVE</sequence>
<comment type="caution">
    <text evidence="1">The sequence shown here is derived from an EMBL/GenBank/DDBJ whole genome shotgun (WGS) entry which is preliminary data.</text>
</comment>
<organism evidence="1 2">
    <name type="scientific">Candidatus Phocaeicola faecigallinarum</name>
    <dbReference type="NCBI Taxonomy" id="2838732"/>
    <lineage>
        <taxon>Bacteria</taxon>
        <taxon>Pseudomonadati</taxon>
        <taxon>Bacteroidota</taxon>
        <taxon>Bacteroidia</taxon>
        <taxon>Bacteroidales</taxon>
        <taxon>Bacteroidaceae</taxon>
        <taxon>Phocaeicola</taxon>
    </lineage>
</organism>
<evidence type="ECO:0000313" key="1">
    <source>
        <dbReference type="EMBL" id="MBU3838047.1"/>
    </source>
</evidence>
<name>A0A948WVM6_9BACT</name>
<reference evidence="1" key="2">
    <citation type="submission" date="2021-04" db="EMBL/GenBank/DDBJ databases">
        <authorList>
            <person name="Gilroy R."/>
        </authorList>
    </citation>
    <scope>NUCLEOTIDE SEQUENCE</scope>
    <source>
        <strain evidence="1">G4-2901</strain>
    </source>
</reference>
<dbReference type="AlphaFoldDB" id="A0A948WVM6"/>
<evidence type="ECO:0000313" key="2">
    <source>
        <dbReference type="Proteomes" id="UP000783796"/>
    </source>
</evidence>
<dbReference type="Proteomes" id="UP000783796">
    <property type="component" value="Unassembled WGS sequence"/>
</dbReference>
<reference evidence="1" key="1">
    <citation type="journal article" date="2021" name="PeerJ">
        <title>Extensive microbial diversity within the chicken gut microbiome revealed by metagenomics and culture.</title>
        <authorList>
            <person name="Gilroy R."/>
            <person name="Ravi A."/>
            <person name="Getino M."/>
            <person name="Pursley I."/>
            <person name="Horton D.L."/>
            <person name="Alikhan N.F."/>
            <person name="Baker D."/>
            <person name="Gharbi K."/>
            <person name="Hall N."/>
            <person name="Watson M."/>
            <person name="Adriaenssens E.M."/>
            <person name="Foster-Nyarko E."/>
            <person name="Jarju S."/>
            <person name="Secka A."/>
            <person name="Antonio M."/>
            <person name="Oren A."/>
            <person name="Chaudhuri R.R."/>
            <person name="La Ragione R."/>
            <person name="Hildebrand F."/>
            <person name="Pallen M.J."/>
        </authorList>
    </citation>
    <scope>NUCLEOTIDE SEQUENCE</scope>
    <source>
        <strain evidence="1">G4-2901</strain>
    </source>
</reference>